<sequence length="185" mass="18962">MPAPLTLRLARAAAFAVVCLGLGVLAHLLGGGVVSAPAAASALALAFLMALPATGGERGLATIWPLLAATQVALHLLFSTVHLIAPLAEAGGHPHPGSGLVPGLGMVVAHGWAGALAALWLARGEAALWAVLRRLAVRLRRLLRIRCQPSQPARPWLTSSPAPPLLRSALLRYALNGRAPPPTCG</sequence>
<dbReference type="Proteomes" id="UP001501251">
    <property type="component" value="Unassembled WGS sequence"/>
</dbReference>
<name>A0ABP8B232_9ACTN</name>
<dbReference type="EMBL" id="BAABAQ010000007">
    <property type="protein sequence ID" value="GAA4196248.1"/>
    <property type="molecule type" value="Genomic_DNA"/>
</dbReference>
<accession>A0ABP8B232</accession>
<evidence type="ECO:0000313" key="2">
    <source>
        <dbReference type="EMBL" id="GAA4196248.1"/>
    </source>
</evidence>
<keyword evidence="3" id="KW-1185">Reference proteome</keyword>
<feature type="transmembrane region" description="Helical" evidence="1">
    <location>
        <begin position="66"/>
        <end position="88"/>
    </location>
</feature>
<proteinExistence type="predicted"/>
<keyword evidence="1" id="KW-1133">Transmembrane helix</keyword>
<dbReference type="RefSeq" id="WP_344919792.1">
    <property type="nucleotide sequence ID" value="NZ_BAABAQ010000007.1"/>
</dbReference>
<feature type="transmembrane region" description="Helical" evidence="1">
    <location>
        <begin position="36"/>
        <end position="54"/>
    </location>
</feature>
<feature type="transmembrane region" description="Helical" evidence="1">
    <location>
        <begin position="12"/>
        <end position="30"/>
    </location>
</feature>
<comment type="caution">
    <text evidence="2">The sequence shown here is derived from an EMBL/GenBank/DDBJ whole genome shotgun (WGS) entry which is preliminary data.</text>
</comment>
<keyword evidence="1" id="KW-0472">Membrane</keyword>
<feature type="transmembrane region" description="Helical" evidence="1">
    <location>
        <begin position="108"/>
        <end position="132"/>
    </location>
</feature>
<evidence type="ECO:0000256" key="1">
    <source>
        <dbReference type="SAM" id="Phobius"/>
    </source>
</evidence>
<reference evidence="3" key="1">
    <citation type="journal article" date="2019" name="Int. J. Syst. Evol. Microbiol.">
        <title>The Global Catalogue of Microorganisms (GCM) 10K type strain sequencing project: providing services to taxonomists for standard genome sequencing and annotation.</title>
        <authorList>
            <consortium name="The Broad Institute Genomics Platform"/>
            <consortium name="The Broad Institute Genome Sequencing Center for Infectious Disease"/>
            <person name="Wu L."/>
            <person name="Ma J."/>
        </authorList>
    </citation>
    <scope>NUCLEOTIDE SEQUENCE [LARGE SCALE GENOMIC DNA]</scope>
    <source>
        <strain evidence="3">JCM 17388</strain>
    </source>
</reference>
<gene>
    <name evidence="2" type="ORF">GCM10022252_43270</name>
</gene>
<protein>
    <recommendedName>
        <fullName evidence="4">MFS transporter</fullName>
    </recommendedName>
</protein>
<evidence type="ECO:0000313" key="3">
    <source>
        <dbReference type="Proteomes" id="UP001501251"/>
    </source>
</evidence>
<keyword evidence="1" id="KW-0812">Transmembrane</keyword>
<organism evidence="2 3">
    <name type="scientific">Streptosporangium oxazolinicum</name>
    <dbReference type="NCBI Taxonomy" id="909287"/>
    <lineage>
        <taxon>Bacteria</taxon>
        <taxon>Bacillati</taxon>
        <taxon>Actinomycetota</taxon>
        <taxon>Actinomycetes</taxon>
        <taxon>Streptosporangiales</taxon>
        <taxon>Streptosporangiaceae</taxon>
        <taxon>Streptosporangium</taxon>
    </lineage>
</organism>
<evidence type="ECO:0008006" key="4">
    <source>
        <dbReference type="Google" id="ProtNLM"/>
    </source>
</evidence>